<keyword evidence="2" id="KW-1185">Reference proteome</keyword>
<comment type="caution">
    <text evidence="1">The sequence shown here is derived from an EMBL/GenBank/DDBJ whole genome shotgun (WGS) entry which is preliminary data.</text>
</comment>
<dbReference type="Proteomes" id="UP000613582">
    <property type="component" value="Unassembled WGS sequence"/>
</dbReference>
<sequence>MTYKGRFTYLPGTTEMAQHNAGLSFVLDGGFGPMRLNREAKAEQAAPREPVLQHAFAK</sequence>
<evidence type="ECO:0000313" key="2">
    <source>
        <dbReference type="Proteomes" id="UP000613582"/>
    </source>
</evidence>
<organism evidence="1 2">
    <name type="scientific">Aquisalinus flavus</name>
    <dbReference type="NCBI Taxonomy" id="1526572"/>
    <lineage>
        <taxon>Bacteria</taxon>
        <taxon>Pseudomonadati</taxon>
        <taxon>Pseudomonadota</taxon>
        <taxon>Alphaproteobacteria</taxon>
        <taxon>Parvularculales</taxon>
        <taxon>Parvularculaceae</taxon>
        <taxon>Aquisalinus</taxon>
    </lineage>
</organism>
<gene>
    <name evidence="1" type="ORF">GCM10011342_00340</name>
</gene>
<evidence type="ECO:0000313" key="1">
    <source>
        <dbReference type="EMBL" id="GGC95473.1"/>
    </source>
</evidence>
<reference evidence="1" key="1">
    <citation type="journal article" date="2014" name="Int. J. Syst. Evol. Microbiol.">
        <title>Complete genome sequence of Corynebacterium casei LMG S-19264T (=DSM 44701T), isolated from a smear-ripened cheese.</title>
        <authorList>
            <consortium name="US DOE Joint Genome Institute (JGI-PGF)"/>
            <person name="Walter F."/>
            <person name="Albersmeier A."/>
            <person name="Kalinowski J."/>
            <person name="Ruckert C."/>
        </authorList>
    </citation>
    <scope>NUCLEOTIDE SEQUENCE</scope>
    <source>
        <strain evidence="1">CGMCC 1.12921</strain>
    </source>
</reference>
<accession>A0A8J2V0V7</accession>
<dbReference type="AlphaFoldDB" id="A0A8J2V0V7"/>
<protein>
    <submittedName>
        <fullName evidence="1">Uncharacterized protein</fullName>
    </submittedName>
</protein>
<dbReference type="EMBL" id="BMGH01000001">
    <property type="protein sequence ID" value="GGC95473.1"/>
    <property type="molecule type" value="Genomic_DNA"/>
</dbReference>
<reference evidence="1" key="2">
    <citation type="submission" date="2020-09" db="EMBL/GenBank/DDBJ databases">
        <authorList>
            <person name="Sun Q."/>
            <person name="Zhou Y."/>
        </authorList>
    </citation>
    <scope>NUCLEOTIDE SEQUENCE</scope>
    <source>
        <strain evidence="1">CGMCC 1.12921</strain>
    </source>
</reference>
<dbReference type="RefSeq" id="WP_188159294.1">
    <property type="nucleotide sequence ID" value="NZ_BMGH01000001.1"/>
</dbReference>
<proteinExistence type="predicted"/>
<name>A0A8J2V0V7_9PROT</name>